<organism evidence="2 3">
    <name type="scientific">Klebsiella grimontii</name>
    <dbReference type="NCBI Taxonomy" id="2058152"/>
    <lineage>
        <taxon>Bacteria</taxon>
        <taxon>Pseudomonadati</taxon>
        <taxon>Pseudomonadota</taxon>
        <taxon>Gammaproteobacteria</taxon>
        <taxon>Enterobacterales</taxon>
        <taxon>Enterobacteriaceae</taxon>
        <taxon>Klebsiella/Raoultella group</taxon>
        <taxon>Klebsiella</taxon>
    </lineage>
</organism>
<gene>
    <name evidence="2" type="ORF">NCTC9149_00005</name>
</gene>
<proteinExistence type="predicted"/>
<accession>A0A7H4NU20</accession>
<dbReference type="AlphaFoldDB" id="A0A7H4NU20"/>
<dbReference type="Pfam" id="PF10592">
    <property type="entry name" value="AIPR"/>
    <property type="match status" value="1"/>
</dbReference>
<comment type="caution">
    <text evidence="2">The sequence shown here is derived from an EMBL/GenBank/DDBJ whole genome shotgun (WGS) entry which is preliminary data.</text>
</comment>
<dbReference type="EMBL" id="UGMX01000001">
    <property type="protein sequence ID" value="STW03685.1"/>
    <property type="molecule type" value="Genomic_DNA"/>
</dbReference>
<evidence type="ECO:0000259" key="1">
    <source>
        <dbReference type="Pfam" id="PF10592"/>
    </source>
</evidence>
<protein>
    <submittedName>
        <fullName evidence="2">AIPR protein</fullName>
    </submittedName>
</protein>
<evidence type="ECO:0000313" key="3">
    <source>
        <dbReference type="Proteomes" id="UP000254571"/>
    </source>
</evidence>
<reference evidence="2 3" key="1">
    <citation type="submission" date="2018-06" db="EMBL/GenBank/DDBJ databases">
        <authorList>
            <consortium name="Pathogen Informatics"/>
            <person name="Doyle S."/>
        </authorList>
    </citation>
    <scope>NUCLEOTIDE SEQUENCE [LARGE SCALE GENOMIC DNA]</scope>
    <source>
        <strain evidence="2 3">NCTC9149</strain>
    </source>
</reference>
<dbReference type="InterPro" id="IPR018891">
    <property type="entry name" value="AIPR_C"/>
</dbReference>
<evidence type="ECO:0000313" key="2">
    <source>
        <dbReference type="EMBL" id="STW03685.1"/>
    </source>
</evidence>
<sequence length="591" mass="67147">MSQYDKATQTAGLVRITNQLESIYGTFIDMKDINSVGEHRKETLITRCVAAHAISLYGDEPDPELAANAVCDGKDDGGIDAVYVNKNSRKIVIVQSKYIKNGDGSITTREFGRFKDACAKVISSDFTTFNKRFLRNKDSIIEAISGFTYKCICVFAYTGVHNPSEEVKSDIEFWEKVQNRSLLFKDIENRDEYSVLFEPAGIQVIMDGLSSDRSKSINVSNVHLESYGEIAEPYKAIYGTISARILYDWWEKYKYSLFEKNIRSVLGNSSINYGIKKTLSEKPENFWYYNNGITAVYSDVEESMINLSTSRKYGLFSFKSLSIINGAQTVSTIGEVFNSLPEEKKDLIKVNIRFISAAKEDFLTSVTKFNNTQNRVTGRDFSSQRPEQQRIQREINFIGGYSYKLLRQEDSSPTGGNTIDIDDALNALVCASKDETLISSLKLNRGRFFESWGGLYEKVFPAENGPTGLEIINKVNAYRLANDILQESIVRLLSVDMENQKQIHQIMIHGNYVLISILMNKIEVSSVDNHIISYSRNVELEDCIELASDTYNYIQKRFPNSYIARFFQNREKVLNIINHLLGKDDSIELPE</sequence>
<feature type="domain" description="Abortive phage infection protein C-terminal" evidence="1">
    <location>
        <begin position="258"/>
        <end position="411"/>
    </location>
</feature>
<name>A0A7H4NU20_9ENTR</name>
<dbReference type="Proteomes" id="UP000254571">
    <property type="component" value="Unassembled WGS sequence"/>
</dbReference>